<dbReference type="OMA" id="KESYHQY"/>
<evidence type="ECO:0000256" key="7">
    <source>
        <dbReference type="ARBA" id="ARBA00022618"/>
    </source>
</evidence>
<accession>A0A1M8A2I2</accession>
<keyword evidence="15" id="KW-0131">Cell cycle</keyword>
<protein>
    <recommendedName>
        <fullName evidence="17">DASH complex subunit DUO1</fullName>
    </recommendedName>
    <alternativeName>
        <fullName evidence="18">Outer kinetochore protein DUO1</fullName>
    </alternativeName>
</protein>
<feature type="compositionally biased region" description="Low complexity" evidence="19">
    <location>
        <begin position="51"/>
        <end position="66"/>
    </location>
</feature>
<evidence type="ECO:0000256" key="14">
    <source>
        <dbReference type="ARBA" id="ARBA00023242"/>
    </source>
</evidence>
<dbReference type="GO" id="GO:0007059">
    <property type="term" value="P:chromosome segregation"/>
    <property type="evidence" value="ECO:0007669"/>
    <property type="project" value="UniProtKB-KW"/>
</dbReference>
<proteinExistence type="inferred from homology"/>
<dbReference type="InterPro" id="IPR013960">
    <property type="entry name" value="DASH_Duo1"/>
</dbReference>
<gene>
    <name evidence="20" type="ORF">MSYG_0949</name>
</gene>
<name>A0A1M8A2I2_MALS4</name>
<evidence type="ECO:0000256" key="5">
    <source>
        <dbReference type="ARBA" id="ARBA00022454"/>
    </source>
</evidence>
<dbReference type="PANTHER" id="PTHR28216:SF1">
    <property type="entry name" value="DASH COMPLEX SUBUNIT DUO1"/>
    <property type="match status" value="1"/>
</dbReference>
<evidence type="ECO:0000256" key="19">
    <source>
        <dbReference type="SAM" id="MobiDB-lite"/>
    </source>
</evidence>
<evidence type="ECO:0000256" key="9">
    <source>
        <dbReference type="ARBA" id="ARBA00022776"/>
    </source>
</evidence>
<feature type="region of interest" description="Disordered" evidence="19">
    <location>
        <begin position="136"/>
        <end position="238"/>
    </location>
</feature>
<evidence type="ECO:0000256" key="6">
    <source>
        <dbReference type="ARBA" id="ARBA00022490"/>
    </source>
</evidence>
<dbReference type="GO" id="GO:0005874">
    <property type="term" value="C:microtubule"/>
    <property type="evidence" value="ECO:0007669"/>
    <property type="project" value="UniProtKB-KW"/>
</dbReference>
<dbReference type="GO" id="GO:0072686">
    <property type="term" value="C:mitotic spindle"/>
    <property type="evidence" value="ECO:0007669"/>
    <property type="project" value="InterPro"/>
</dbReference>
<feature type="compositionally biased region" description="Polar residues" evidence="19">
    <location>
        <begin position="173"/>
        <end position="207"/>
    </location>
</feature>
<evidence type="ECO:0000256" key="1">
    <source>
        <dbReference type="ARBA" id="ARBA00004123"/>
    </source>
</evidence>
<keyword evidence="10" id="KW-0159">Chromosome partition</keyword>
<keyword evidence="14" id="KW-0539">Nucleus</keyword>
<dbReference type="GO" id="GO:0042729">
    <property type="term" value="C:DASH complex"/>
    <property type="evidence" value="ECO:0007669"/>
    <property type="project" value="InterPro"/>
</dbReference>
<keyword evidence="7" id="KW-0132">Cell division</keyword>
<evidence type="ECO:0000313" key="20">
    <source>
        <dbReference type="EMBL" id="SHO76611.1"/>
    </source>
</evidence>
<evidence type="ECO:0000256" key="15">
    <source>
        <dbReference type="ARBA" id="ARBA00023306"/>
    </source>
</evidence>
<evidence type="ECO:0000256" key="2">
    <source>
        <dbReference type="ARBA" id="ARBA00004186"/>
    </source>
</evidence>
<reference evidence="21" key="1">
    <citation type="journal article" date="2017" name="Nucleic Acids Res.">
        <title>Proteogenomics produces comprehensive and highly accurate protein-coding gene annotation in a complete genome assembly of Malassezia sympodialis.</title>
        <authorList>
            <person name="Zhu Y."/>
            <person name="Engstroem P.G."/>
            <person name="Tellgren-Roth C."/>
            <person name="Baudo C.D."/>
            <person name="Kennell J.C."/>
            <person name="Sun S."/>
            <person name="Billmyre R.B."/>
            <person name="Schroeder M.S."/>
            <person name="Andersson A."/>
            <person name="Holm T."/>
            <person name="Sigurgeirsson B."/>
            <person name="Wu G."/>
            <person name="Sankaranarayanan S.R."/>
            <person name="Siddharthan R."/>
            <person name="Sanyal K."/>
            <person name="Lundeberg J."/>
            <person name="Nystedt B."/>
            <person name="Boekhout T."/>
            <person name="Dawson T.L. Jr."/>
            <person name="Heitman J."/>
            <person name="Scheynius A."/>
            <person name="Lehtioe J."/>
        </authorList>
    </citation>
    <scope>NUCLEOTIDE SEQUENCE [LARGE SCALE GENOMIC DNA]</scope>
    <source>
        <strain evidence="21">ATCC 42132</strain>
    </source>
</reference>
<evidence type="ECO:0000256" key="16">
    <source>
        <dbReference type="ARBA" id="ARBA00023328"/>
    </source>
</evidence>
<keyword evidence="11" id="KW-0995">Kinetochore</keyword>
<keyword evidence="16" id="KW-0137">Centromere</keyword>
<evidence type="ECO:0000313" key="21">
    <source>
        <dbReference type="Proteomes" id="UP000186303"/>
    </source>
</evidence>
<dbReference type="GO" id="GO:0051301">
    <property type="term" value="P:cell division"/>
    <property type="evidence" value="ECO:0007669"/>
    <property type="project" value="UniProtKB-KW"/>
</dbReference>
<keyword evidence="13" id="KW-0206">Cytoskeleton</keyword>
<evidence type="ECO:0000256" key="18">
    <source>
        <dbReference type="ARBA" id="ARBA00044358"/>
    </source>
</evidence>
<dbReference type="EMBL" id="LT671822">
    <property type="protein sequence ID" value="SHO76611.1"/>
    <property type="molecule type" value="Genomic_DNA"/>
</dbReference>
<organism evidence="20 21">
    <name type="scientific">Malassezia sympodialis (strain ATCC 42132)</name>
    <name type="common">Atopic eczema-associated yeast</name>
    <dbReference type="NCBI Taxonomy" id="1230383"/>
    <lineage>
        <taxon>Eukaryota</taxon>
        <taxon>Fungi</taxon>
        <taxon>Dikarya</taxon>
        <taxon>Basidiomycota</taxon>
        <taxon>Ustilaginomycotina</taxon>
        <taxon>Malasseziomycetes</taxon>
        <taxon>Malasseziales</taxon>
        <taxon>Malasseziaceae</taxon>
        <taxon>Malassezia</taxon>
    </lineage>
</organism>
<evidence type="ECO:0000256" key="4">
    <source>
        <dbReference type="ARBA" id="ARBA00005366"/>
    </source>
</evidence>
<evidence type="ECO:0000256" key="17">
    <source>
        <dbReference type="ARBA" id="ARBA00044152"/>
    </source>
</evidence>
<dbReference type="VEuPathDB" id="FungiDB:MSYG_0949"/>
<keyword evidence="9" id="KW-0498">Mitosis</keyword>
<dbReference type="Pfam" id="PF08651">
    <property type="entry name" value="DASH_Duo1"/>
    <property type="match status" value="1"/>
</dbReference>
<comment type="subcellular location">
    <subcellularLocation>
        <location evidence="3">Chromosome</location>
        <location evidence="3">Centromere</location>
        <location evidence="3">Kinetochore</location>
    </subcellularLocation>
    <subcellularLocation>
        <location evidence="2">Cytoplasm</location>
        <location evidence="2">Cytoskeleton</location>
        <location evidence="2">Spindle</location>
    </subcellularLocation>
    <subcellularLocation>
        <location evidence="1">Nucleus</location>
    </subcellularLocation>
</comment>
<dbReference type="OrthoDB" id="5599235at2759"/>
<keyword evidence="5" id="KW-0158">Chromosome</keyword>
<keyword evidence="8" id="KW-0493">Microtubule</keyword>
<sequence>MDVSTPTSRHVMDDDSALDTTLGDHTASNMTMFPKADDSLLSSVLLRKEPANAPQEGPAPAAPGESESPERIRLQLEQLHQLNHMFESYERALRSSLTQTEAFAQRISETDALLDSYTKIMLQGQRRRQLLNDESWRGATQQAAAEQAQRQEHRQVRSKRTEAESDVREKAKLSSSIPTRTAQGQGLPSRPRTTSRPGSATEAGTASQREKRARNFQSSRGRPRGESSLPVRGGRIPL</sequence>
<evidence type="ECO:0000256" key="13">
    <source>
        <dbReference type="ARBA" id="ARBA00023212"/>
    </source>
</evidence>
<evidence type="ECO:0000256" key="8">
    <source>
        <dbReference type="ARBA" id="ARBA00022701"/>
    </source>
</evidence>
<keyword evidence="12" id="KW-0175">Coiled coil</keyword>
<dbReference type="AlphaFoldDB" id="A0A1M8A2I2"/>
<evidence type="ECO:0000256" key="12">
    <source>
        <dbReference type="ARBA" id="ARBA00023054"/>
    </source>
</evidence>
<feature type="region of interest" description="Disordered" evidence="19">
    <location>
        <begin position="47"/>
        <end position="68"/>
    </location>
</feature>
<comment type="similarity">
    <text evidence="4">Belongs to the DASH complex DUO1 family.</text>
</comment>
<feature type="compositionally biased region" description="Basic and acidic residues" evidence="19">
    <location>
        <begin position="149"/>
        <end position="172"/>
    </location>
</feature>
<evidence type="ECO:0000256" key="10">
    <source>
        <dbReference type="ARBA" id="ARBA00022829"/>
    </source>
</evidence>
<evidence type="ECO:0000256" key="11">
    <source>
        <dbReference type="ARBA" id="ARBA00022838"/>
    </source>
</evidence>
<keyword evidence="6" id="KW-0963">Cytoplasm</keyword>
<dbReference type="STRING" id="1230383.A0A1M8A2I2"/>
<evidence type="ECO:0000256" key="3">
    <source>
        <dbReference type="ARBA" id="ARBA00004629"/>
    </source>
</evidence>
<dbReference type="PANTHER" id="PTHR28216">
    <property type="entry name" value="DASH COMPLEX SUBUNIT DUO1"/>
    <property type="match status" value="1"/>
</dbReference>
<dbReference type="Proteomes" id="UP000186303">
    <property type="component" value="Chromosome 2"/>
</dbReference>
<keyword evidence="21" id="KW-1185">Reference proteome</keyword>
<dbReference type="GO" id="GO:0000278">
    <property type="term" value="P:mitotic cell cycle"/>
    <property type="evidence" value="ECO:0007669"/>
    <property type="project" value="InterPro"/>
</dbReference>